<dbReference type="SUPFAM" id="SSF47598">
    <property type="entry name" value="Ribbon-helix-helix"/>
    <property type="match status" value="1"/>
</dbReference>
<dbReference type="PANTHER" id="PTHR36582">
    <property type="entry name" value="ANTITOXIN PARD"/>
    <property type="match status" value="1"/>
</dbReference>
<evidence type="ECO:0000256" key="4">
    <source>
        <dbReference type="ARBA" id="ARBA00037106"/>
    </source>
</evidence>
<evidence type="ECO:0000256" key="2">
    <source>
        <dbReference type="ARBA" id="ARBA00017940"/>
    </source>
</evidence>
<protein>
    <recommendedName>
        <fullName evidence="2">Antitoxin ParD</fullName>
    </recommendedName>
</protein>
<dbReference type="Pfam" id="PF01402">
    <property type="entry name" value="RHH_1"/>
    <property type="match status" value="1"/>
</dbReference>
<dbReference type="GO" id="GO:0006355">
    <property type="term" value="P:regulation of DNA-templated transcription"/>
    <property type="evidence" value="ECO:0007669"/>
    <property type="project" value="InterPro"/>
</dbReference>
<comment type="similarity">
    <text evidence="1">Belongs to the ParD antitoxin family.</text>
</comment>
<dbReference type="NCBIfam" id="TIGR02606">
    <property type="entry name" value="antidote_CC2985"/>
    <property type="match status" value="1"/>
</dbReference>
<comment type="function">
    <text evidence="4">Antitoxin component of a type II toxin-antitoxin (TA) system. Neutralizes the effect of toxin ParE.</text>
</comment>
<organism evidence="6 7">
    <name type="scientific">Thiorhodococcus minor</name>
    <dbReference type="NCBI Taxonomy" id="57489"/>
    <lineage>
        <taxon>Bacteria</taxon>
        <taxon>Pseudomonadati</taxon>
        <taxon>Pseudomonadota</taxon>
        <taxon>Gammaproteobacteria</taxon>
        <taxon>Chromatiales</taxon>
        <taxon>Chromatiaceae</taxon>
        <taxon>Thiorhodococcus</taxon>
    </lineage>
</organism>
<dbReference type="PANTHER" id="PTHR36582:SF2">
    <property type="entry name" value="ANTITOXIN PARD"/>
    <property type="match status" value="1"/>
</dbReference>
<name>A0A6M0K189_9GAMM</name>
<evidence type="ECO:0000256" key="3">
    <source>
        <dbReference type="ARBA" id="ARBA00022649"/>
    </source>
</evidence>
<keyword evidence="3" id="KW-1277">Toxin-antitoxin system</keyword>
<keyword evidence="7" id="KW-1185">Reference proteome</keyword>
<dbReference type="InterPro" id="IPR022789">
    <property type="entry name" value="ParD"/>
</dbReference>
<evidence type="ECO:0000259" key="5">
    <source>
        <dbReference type="Pfam" id="PF01402"/>
    </source>
</evidence>
<evidence type="ECO:0000313" key="7">
    <source>
        <dbReference type="Proteomes" id="UP000483379"/>
    </source>
</evidence>
<dbReference type="InterPro" id="IPR002145">
    <property type="entry name" value="CopG"/>
</dbReference>
<proteinExistence type="inferred from homology"/>
<dbReference type="InterPro" id="IPR038296">
    <property type="entry name" value="ParD_sf"/>
</dbReference>
<comment type="caution">
    <text evidence="6">The sequence shown here is derived from an EMBL/GenBank/DDBJ whole genome shotgun (WGS) entry which is preliminary data.</text>
</comment>
<dbReference type="InterPro" id="IPR010985">
    <property type="entry name" value="Ribbon_hlx_hlx"/>
</dbReference>
<evidence type="ECO:0000313" key="6">
    <source>
        <dbReference type="EMBL" id="NEV63084.1"/>
    </source>
</evidence>
<dbReference type="Gene3D" id="6.10.10.120">
    <property type="entry name" value="Antitoxin ParD1-like"/>
    <property type="match status" value="1"/>
</dbReference>
<dbReference type="RefSeq" id="WP_164453547.1">
    <property type="nucleotide sequence ID" value="NZ_JAAIJQ010000041.1"/>
</dbReference>
<accession>A0A6M0K189</accession>
<dbReference type="Proteomes" id="UP000483379">
    <property type="component" value="Unassembled WGS sequence"/>
</dbReference>
<feature type="domain" description="Ribbon-helix-helix protein CopG" evidence="5">
    <location>
        <begin position="6"/>
        <end position="45"/>
    </location>
</feature>
<gene>
    <name evidence="6" type="ORF">G3446_14505</name>
</gene>
<reference evidence="6 7" key="1">
    <citation type="submission" date="2020-02" db="EMBL/GenBank/DDBJ databases">
        <title>Genome sequences of Thiorhodococcus mannitoliphagus and Thiorhodococcus minor, purple sulfur photosynthetic bacteria in the gammaproteobacterial family, Chromatiaceae.</title>
        <authorList>
            <person name="Aviles F.A."/>
            <person name="Meyer T.E."/>
            <person name="Kyndt J.A."/>
        </authorList>
    </citation>
    <scope>NUCLEOTIDE SEQUENCE [LARGE SCALE GENOMIC DNA]</scope>
    <source>
        <strain evidence="6 7">DSM 11518</strain>
    </source>
</reference>
<sequence>MANVEKVSVALTPEMLAVVREAVESGEYASTSEVMREALRDWKKRRALEQSEVEELRRLWQEGLASGQGRFTDMAAVKTEARRRLVDAEETQEPRA</sequence>
<dbReference type="AlphaFoldDB" id="A0A6M0K189"/>
<dbReference type="EMBL" id="JAAIJQ010000041">
    <property type="protein sequence ID" value="NEV63084.1"/>
    <property type="molecule type" value="Genomic_DNA"/>
</dbReference>
<dbReference type="CDD" id="cd22231">
    <property type="entry name" value="RHH_NikR_HicB-like"/>
    <property type="match status" value="1"/>
</dbReference>
<evidence type="ECO:0000256" key="1">
    <source>
        <dbReference type="ARBA" id="ARBA00008580"/>
    </source>
</evidence>